<accession>A0ABD1UXX2</accession>
<dbReference type="PANTHER" id="PTHR47252">
    <property type="entry name" value="GLYCOSYLTRANSFERASE"/>
    <property type="match status" value="1"/>
</dbReference>
<dbReference type="InterPro" id="IPR041693">
    <property type="entry name" value="Glyco_trans_4_5"/>
</dbReference>
<comment type="caution">
    <text evidence="1">The sequence shown here is derived from an EMBL/GenBank/DDBJ whole genome shotgun (WGS) entry which is preliminary data.</text>
</comment>
<evidence type="ECO:0000313" key="1">
    <source>
        <dbReference type="EMBL" id="KAL2529903.1"/>
    </source>
</evidence>
<sequence>MEVFAAKGQEAVDITLKADLVNLNTAVAGKWLDAVLKENVLRVLPKVLWWIHEMRGHYFKQEYVKHLPFVAVASLVPSENQTPATSTVALVSPPVVEHLAASEHLAPTYFVPVWPSSVAPQRRASQTSRITCFVHRQTFSKSLPFLPLFPFLKANSSPPTASIYISLCVCEISRKMAWF</sequence>
<organism evidence="1 2">
    <name type="scientific">Forsythia ovata</name>
    <dbReference type="NCBI Taxonomy" id="205694"/>
    <lineage>
        <taxon>Eukaryota</taxon>
        <taxon>Viridiplantae</taxon>
        <taxon>Streptophyta</taxon>
        <taxon>Embryophyta</taxon>
        <taxon>Tracheophyta</taxon>
        <taxon>Spermatophyta</taxon>
        <taxon>Magnoliopsida</taxon>
        <taxon>eudicotyledons</taxon>
        <taxon>Gunneridae</taxon>
        <taxon>Pentapetalae</taxon>
        <taxon>asterids</taxon>
        <taxon>lamiids</taxon>
        <taxon>Lamiales</taxon>
        <taxon>Oleaceae</taxon>
        <taxon>Forsythieae</taxon>
        <taxon>Forsythia</taxon>
    </lineage>
</organism>
<gene>
    <name evidence="1" type="ORF">Fot_22504</name>
</gene>
<name>A0ABD1UXX2_9LAMI</name>
<protein>
    <submittedName>
        <fullName evidence="1">Glycosyltransferase domain-containing protein</fullName>
    </submittedName>
</protein>
<dbReference type="EMBL" id="JBFOLJ010000006">
    <property type="protein sequence ID" value="KAL2529903.1"/>
    <property type="molecule type" value="Genomic_DNA"/>
</dbReference>
<dbReference type="AlphaFoldDB" id="A0ABD1UXX2"/>
<reference evidence="2" key="1">
    <citation type="submission" date="2024-07" db="EMBL/GenBank/DDBJ databases">
        <title>Two chromosome-level genome assemblies of Korean endemic species Abeliophyllum distichum and Forsythia ovata (Oleaceae).</title>
        <authorList>
            <person name="Jang H."/>
        </authorList>
    </citation>
    <scope>NUCLEOTIDE SEQUENCE [LARGE SCALE GENOMIC DNA]</scope>
</reference>
<dbReference type="Pfam" id="PF16994">
    <property type="entry name" value="Glyco_trans_4_5"/>
    <property type="match status" value="1"/>
</dbReference>
<dbReference type="Proteomes" id="UP001604277">
    <property type="component" value="Unassembled WGS sequence"/>
</dbReference>
<evidence type="ECO:0000313" key="2">
    <source>
        <dbReference type="Proteomes" id="UP001604277"/>
    </source>
</evidence>
<keyword evidence="2" id="KW-1185">Reference proteome</keyword>
<dbReference type="PANTHER" id="PTHR47252:SF4">
    <property type="entry name" value="GLYCOSYLTRANSFERASE"/>
    <property type="match status" value="1"/>
</dbReference>
<proteinExistence type="predicted"/>